<organism evidence="6 7">
    <name type="scientific">Longimonas halophila</name>
    <dbReference type="NCBI Taxonomy" id="1469170"/>
    <lineage>
        <taxon>Bacteria</taxon>
        <taxon>Pseudomonadati</taxon>
        <taxon>Rhodothermota</taxon>
        <taxon>Rhodothermia</taxon>
        <taxon>Rhodothermales</taxon>
        <taxon>Salisaetaceae</taxon>
        <taxon>Longimonas</taxon>
    </lineage>
</organism>
<dbReference type="Proteomes" id="UP000221024">
    <property type="component" value="Unassembled WGS sequence"/>
</dbReference>
<keyword evidence="7" id="KW-1185">Reference proteome</keyword>
<dbReference type="PANTHER" id="PTHR12558:SF13">
    <property type="entry name" value="CELL DIVISION CYCLE PROTEIN 27 HOMOLOG"/>
    <property type="match status" value="1"/>
</dbReference>
<evidence type="ECO:0000256" key="2">
    <source>
        <dbReference type="PROSITE-ProRule" id="PRU00339"/>
    </source>
</evidence>
<proteinExistence type="predicted"/>
<dbReference type="OrthoDB" id="9814448at2"/>
<dbReference type="Gene3D" id="1.25.40.10">
    <property type="entry name" value="Tetratricopeptide repeat domain"/>
    <property type="match status" value="10"/>
</dbReference>
<dbReference type="EMBL" id="PDEP01000006">
    <property type="protein sequence ID" value="PEN07066.1"/>
    <property type="molecule type" value="Genomic_DNA"/>
</dbReference>
<comment type="caution">
    <text evidence="6">The sequence shown here is derived from an EMBL/GenBank/DDBJ whole genome shotgun (WGS) entry which is preliminary data.</text>
</comment>
<feature type="domain" description="Ancillary SecYEG translocon subunit/Cell division coordinator CpoB TPR" evidence="4">
    <location>
        <begin position="832"/>
        <end position="932"/>
    </location>
</feature>
<sequence length="990" mass="110926">MRWFRFVCVGCLVALLGAGAPQSNAQSLSSSVSSFERGQQLFDRGLYATAAHDLSDFRHAHPRHSAAPEALYLEIRAMQALDRTDEAIRLTSVLQREYPGHPESSTLLLSISEDALARGDRASARTYLTRLRDHSDPDVSVPATMLLAQEAHRAGETSSALSDYIDIVRSHPDRDEAPEAAYQAGRLYLARDQHENAVRALRRVVEQYPSSPYAHDAREPLAQAHMALDQPEQAAAVLAGAPDLSGRAYTLLGFAYLETEQWTQANRAFSQARQSGETSPVLAYGLGWTAYHQSNHTQAAEYFAHAARGNHALARTAQFEAARNYQQADQLDAAREAYAAYVDRAPSANRADEALFEVGRLYYQRGAYNDAGQTMERLLSSYAESEQAGQAHLVLGNVALQRNDMDRALEAFDEASALGAAPDSIRDAIEFQQAWSLYESRQYQEAADAFIRVHESGRLDQRNEALFWAGESLFQGENYSSARARLQRYIEAAPSGPSAPAARYTVAWSYFKQEQFANAATAFERFLNTYDTDTRIPYRADAQLRLGDSYFAQGRYDDALSAYDAVRDTGRDYALFQMGETYALQDRFEEAIQSFDTLVDTFPESRWHPEALYRRGGVYFQAQDYAAARASYEQLLDTYPDHPRVPRTQYGIGDAYFNMGDLEAAVDAYQTVLEDYPNSSVFADAASSIQYAFVVQDNPDGAQALIDDIANRIEDPERSDALRFRIAEATYQSGDTEAAMQQLRQFVRIAETDAYLPEAYFLLGRGYADQQQRQEAQTFFGQLIDSYPDHPRVPEAALRLGELYEQNERYSEALNAFMRAGDHPEAPTDVVARARYGEAMALLQQGRADDAEQLLRQIVRTQDSERLTASARLGLARIAEEDGALDEAQRLYRQVVESGADDETEAEARFRLGRLLRQSGNPNQAITELERIPALFSGYPSWIARSYLEQARAYEQLDQNGEAQRLYDRVINRYGDTPFAEEARAARDAL</sequence>
<dbReference type="InterPro" id="IPR019734">
    <property type="entry name" value="TPR_rpt"/>
</dbReference>
<dbReference type="InterPro" id="IPR018704">
    <property type="entry name" value="SecYEG/CpoB_TPR"/>
</dbReference>
<evidence type="ECO:0000313" key="6">
    <source>
        <dbReference type="EMBL" id="PEN07066.1"/>
    </source>
</evidence>
<dbReference type="RefSeq" id="WP_098062095.1">
    <property type="nucleotide sequence ID" value="NZ_PDEP01000006.1"/>
</dbReference>
<feature type="repeat" description="TPR" evidence="2">
    <location>
        <begin position="609"/>
        <end position="642"/>
    </location>
</feature>
<dbReference type="PANTHER" id="PTHR12558">
    <property type="entry name" value="CELL DIVISION CYCLE 16,23,27"/>
    <property type="match status" value="1"/>
</dbReference>
<reference evidence="6 7" key="1">
    <citation type="submission" date="2017-10" db="EMBL/GenBank/DDBJ databases">
        <title>Draft genome of Longimonas halophila.</title>
        <authorList>
            <person name="Goh K.M."/>
            <person name="Shamsir M.S."/>
            <person name="Lim S.W."/>
        </authorList>
    </citation>
    <scope>NUCLEOTIDE SEQUENCE [LARGE SCALE GENOMIC DNA]</scope>
    <source>
        <strain evidence="6 7">KCTC 42399</strain>
    </source>
</reference>
<keyword evidence="1 3" id="KW-0732">Signal</keyword>
<feature type="signal peptide" evidence="3">
    <location>
        <begin position="1"/>
        <end position="25"/>
    </location>
</feature>
<feature type="repeat" description="TPR" evidence="2">
    <location>
        <begin position="794"/>
        <end position="827"/>
    </location>
</feature>
<evidence type="ECO:0000256" key="1">
    <source>
        <dbReference type="ARBA" id="ARBA00022729"/>
    </source>
</evidence>
<feature type="domain" description="Outer membrane lipoprotein BamD-like" evidence="5">
    <location>
        <begin position="110"/>
        <end position="232"/>
    </location>
</feature>
<dbReference type="Pfam" id="PF13424">
    <property type="entry name" value="TPR_12"/>
    <property type="match status" value="1"/>
</dbReference>
<dbReference type="PROSITE" id="PS50005">
    <property type="entry name" value="TPR"/>
    <property type="match status" value="6"/>
</dbReference>
<dbReference type="Pfam" id="PF13525">
    <property type="entry name" value="YfiO"/>
    <property type="match status" value="1"/>
</dbReference>
<name>A0A2H3NLQ6_9BACT</name>
<feature type="repeat" description="TPR" evidence="2">
    <location>
        <begin position="646"/>
        <end position="679"/>
    </location>
</feature>
<keyword evidence="2" id="KW-0802">TPR repeat</keyword>
<evidence type="ECO:0000256" key="3">
    <source>
        <dbReference type="SAM" id="SignalP"/>
    </source>
</evidence>
<dbReference type="SMART" id="SM00028">
    <property type="entry name" value="TPR"/>
    <property type="match status" value="15"/>
</dbReference>
<evidence type="ECO:0000313" key="7">
    <source>
        <dbReference type="Proteomes" id="UP000221024"/>
    </source>
</evidence>
<accession>A0A2H3NLQ6</accession>
<dbReference type="Pfam" id="PF09976">
    <property type="entry name" value="TPR_21"/>
    <property type="match status" value="1"/>
</dbReference>
<feature type="chain" id="PRO_5013796592" evidence="3">
    <location>
        <begin position="26"/>
        <end position="990"/>
    </location>
</feature>
<dbReference type="SUPFAM" id="SSF81901">
    <property type="entry name" value="HCP-like"/>
    <property type="match status" value="1"/>
</dbReference>
<feature type="repeat" description="TPR" evidence="2">
    <location>
        <begin position="178"/>
        <end position="211"/>
    </location>
</feature>
<gene>
    <name evidence="6" type="ORF">CRI93_07970</name>
</gene>
<protein>
    <submittedName>
        <fullName evidence="6">Uncharacterized protein</fullName>
    </submittedName>
</protein>
<evidence type="ECO:0000259" key="4">
    <source>
        <dbReference type="Pfam" id="PF09976"/>
    </source>
</evidence>
<dbReference type="InterPro" id="IPR039565">
    <property type="entry name" value="BamD-like"/>
</dbReference>
<feature type="repeat" description="TPR" evidence="2">
    <location>
        <begin position="757"/>
        <end position="790"/>
    </location>
</feature>
<feature type="repeat" description="TPR" evidence="2">
    <location>
        <begin position="572"/>
        <end position="605"/>
    </location>
</feature>
<dbReference type="Pfam" id="PF13432">
    <property type="entry name" value="TPR_16"/>
    <property type="match status" value="5"/>
</dbReference>
<dbReference type="Pfam" id="PF13174">
    <property type="entry name" value="TPR_6"/>
    <property type="match status" value="2"/>
</dbReference>
<dbReference type="InterPro" id="IPR011990">
    <property type="entry name" value="TPR-like_helical_dom_sf"/>
</dbReference>
<dbReference type="AlphaFoldDB" id="A0A2H3NLQ6"/>
<evidence type="ECO:0000259" key="5">
    <source>
        <dbReference type="Pfam" id="PF13525"/>
    </source>
</evidence>
<dbReference type="SUPFAM" id="SSF48452">
    <property type="entry name" value="TPR-like"/>
    <property type="match status" value="6"/>
</dbReference>